<feature type="compositionally biased region" description="Basic and acidic residues" evidence="1">
    <location>
        <begin position="159"/>
        <end position="169"/>
    </location>
</feature>
<sequence length="195" mass="21951">MPHVLEWTQSPKMPQVPLILESQGTQSPRGCNRMLHVLGSGKCHTKVSRTTRVNSYWSLWCKTREVTRANIRIPQDLSLFSHPSEDGRLLQPLFLQSSRGRKAAQALIQLPSLSNPQPEVRGAAPSSPFSRKSPRPSSSTKLLVATRCPAGKLQPASEHTARQNHECRTLRPQSQETSQNYKLNSNFLFLFPSDW</sequence>
<name>A0A9N7UU54_PLEPL</name>
<proteinExistence type="predicted"/>
<evidence type="ECO:0000256" key="1">
    <source>
        <dbReference type="SAM" id="MobiDB-lite"/>
    </source>
</evidence>
<accession>A0A9N7UU54</accession>
<comment type="caution">
    <text evidence="2">The sequence shown here is derived from an EMBL/GenBank/DDBJ whole genome shotgun (WGS) entry which is preliminary data.</text>
</comment>
<feature type="region of interest" description="Disordered" evidence="1">
    <location>
        <begin position="111"/>
        <end position="178"/>
    </location>
</feature>
<dbReference type="EMBL" id="CADEAL010001988">
    <property type="protein sequence ID" value="CAB1437110.1"/>
    <property type="molecule type" value="Genomic_DNA"/>
</dbReference>
<dbReference type="AlphaFoldDB" id="A0A9N7UU54"/>
<keyword evidence="3" id="KW-1185">Reference proteome</keyword>
<evidence type="ECO:0000313" key="2">
    <source>
        <dbReference type="EMBL" id="CAB1437110.1"/>
    </source>
</evidence>
<dbReference type="Proteomes" id="UP001153269">
    <property type="component" value="Unassembled WGS sequence"/>
</dbReference>
<organism evidence="2 3">
    <name type="scientific">Pleuronectes platessa</name>
    <name type="common">European plaice</name>
    <dbReference type="NCBI Taxonomy" id="8262"/>
    <lineage>
        <taxon>Eukaryota</taxon>
        <taxon>Metazoa</taxon>
        <taxon>Chordata</taxon>
        <taxon>Craniata</taxon>
        <taxon>Vertebrata</taxon>
        <taxon>Euteleostomi</taxon>
        <taxon>Actinopterygii</taxon>
        <taxon>Neopterygii</taxon>
        <taxon>Teleostei</taxon>
        <taxon>Neoteleostei</taxon>
        <taxon>Acanthomorphata</taxon>
        <taxon>Carangaria</taxon>
        <taxon>Pleuronectiformes</taxon>
        <taxon>Pleuronectoidei</taxon>
        <taxon>Pleuronectidae</taxon>
        <taxon>Pleuronectes</taxon>
    </lineage>
</organism>
<reference evidence="2" key="1">
    <citation type="submission" date="2020-03" db="EMBL/GenBank/DDBJ databases">
        <authorList>
            <person name="Weist P."/>
        </authorList>
    </citation>
    <scope>NUCLEOTIDE SEQUENCE</scope>
</reference>
<protein>
    <submittedName>
        <fullName evidence="2">Uncharacterized protein</fullName>
    </submittedName>
</protein>
<gene>
    <name evidence="2" type="ORF">PLEPLA_LOCUS25143</name>
</gene>
<evidence type="ECO:0000313" key="3">
    <source>
        <dbReference type="Proteomes" id="UP001153269"/>
    </source>
</evidence>
<feature type="compositionally biased region" description="Low complexity" evidence="1">
    <location>
        <begin position="125"/>
        <end position="139"/>
    </location>
</feature>